<dbReference type="OrthoDB" id="5431433at2"/>
<evidence type="ECO:0000313" key="3">
    <source>
        <dbReference type="EMBL" id="SHF93597.1"/>
    </source>
</evidence>
<feature type="domain" description="UspA" evidence="2">
    <location>
        <begin position="155"/>
        <end position="280"/>
    </location>
</feature>
<dbReference type="Pfam" id="PF00582">
    <property type="entry name" value="Usp"/>
    <property type="match status" value="2"/>
</dbReference>
<reference evidence="4" key="1">
    <citation type="submission" date="2016-11" db="EMBL/GenBank/DDBJ databases">
        <authorList>
            <person name="Varghese N."/>
            <person name="Submissions S."/>
        </authorList>
    </citation>
    <scope>NUCLEOTIDE SEQUENCE [LARGE SCALE GENOMIC DNA]</scope>
    <source>
        <strain evidence="4">DSM 9756</strain>
    </source>
</reference>
<gene>
    <name evidence="3" type="ORF">SAMN02745206_02950</name>
</gene>
<dbReference type="RefSeq" id="WP_073040777.1">
    <property type="nucleotide sequence ID" value="NZ_FQVB01000032.1"/>
</dbReference>
<evidence type="ECO:0000313" key="4">
    <source>
        <dbReference type="Proteomes" id="UP000184076"/>
    </source>
</evidence>
<dbReference type="EMBL" id="FQVB01000032">
    <property type="protein sequence ID" value="SHF93597.1"/>
    <property type="molecule type" value="Genomic_DNA"/>
</dbReference>
<dbReference type="Proteomes" id="UP000184076">
    <property type="component" value="Unassembled WGS sequence"/>
</dbReference>
<sequence>MSRLKVLVGVDRSPESHIALRYVCHLLEHFDAEVEAIYAKPDVDMIKLQQFDVPFLKPKDPGETIERETEEVRGQIMDACQVCLAGKVPCEPKIVVGEPAEVILEEARSGDYDMIVLGSHGHSALKGLILGTVHSKILHHANRPVLIVRDLREVQRVLVAYRGSKCDQEALEFLAPLLERKKPHITVLHVRETDKGESEEFARACTMLGKETLEKLGHSPEVKEAAGDFVDETLKEIISGNYDLLVLGAYGHDRPRIAKMISDEALSIVSRTTRPVLVYRNKNDN</sequence>
<dbReference type="InterPro" id="IPR006015">
    <property type="entry name" value="Universal_stress_UspA"/>
</dbReference>
<keyword evidence="4" id="KW-1185">Reference proteome</keyword>
<feature type="domain" description="UspA" evidence="2">
    <location>
        <begin position="5"/>
        <end position="149"/>
    </location>
</feature>
<dbReference type="AlphaFoldDB" id="A0A1M5FPX5"/>
<dbReference type="PANTHER" id="PTHR46268:SF6">
    <property type="entry name" value="UNIVERSAL STRESS PROTEIN UP12"/>
    <property type="match status" value="1"/>
</dbReference>
<dbReference type="CDD" id="cd00293">
    <property type="entry name" value="USP-like"/>
    <property type="match status" value="2"/>
</dbReference>
<name>A0A1M5FPX5_9BACT</name>
<dbReference type="InterPro" id="IPR006016">
    <property type="entry name" value="UspA"/>
</dbReference>
<organism evidence="3 4">
    <name type="scientific">Desulfacinum infernum DSM 9756</name>
    <dbReference type="NCBI Taxonomy" id="1121391"/>
    <lineage>
        <taxon>Bacteria</taxon>
        <taxon>Pseudomonadati</taxon>
        <taxon>Thermodesulfobacteriota</taxon>
        <taxon>Syntrophobacteria</taxon>
        <taxon>Syntrophobacterales</taxon>
        <taxon>Syntrophobacteraceae</taxon>
        <taxon>Desulfacinum</taxon>
    </lineage>
</organism>
<proteinExistence type="inferred from homology"/>
<dbReference type="PANTHER" id="PTHR46268">
    <property type="entry name" value="STRESS RESPONSE PROTEIN NHAX"/>
    <property type="match status" value="1"/>
</dbReference>
<comment type="similarity">
    <text evidence="1">Belongs to the universal stress protein A family.</text>
</comment>
<protein>
    <submittedName>
        <fullName evidence="3">Nucleotide-binding universal stress protein, UspA family</fullName>
    </submittedName>
</protein>
<accession>A0A1M5FPX5</accession>
<dbReference type="Gene3D" id="3.40.50.12370">
    <property type="match status" value="1"/>
</dbReference>
<evidence type="ECO:0000256" key="1">
    <source>
        <dbReference type="ARBA" id="ARBA00008791"/>
    </source>
</evidence>
<evidence type="ECO:0000259" key="2">
    <source>
        <dbReference type="Pfam" id="PF00582"/>
    </source>
</evidence>
<dbReference type="STRING" id="1121391.SAMN02745206_02950"/>
<dbReference type="PRINTS" id="PR01438">
    <property type="entry name" value="UNVRSLSTRESS"/>
</dbReference>
<dbReference type="SUPFAM" id="SSF52402">
    <property type="entry name" value="Adenine nucleotide alpha hydrolases-like"/>
    <property type="match status" value="2"/>
</dbReference>